<protein>
    <submittedName>
        <fullName evidence="2">Carbohydrate ABC transporter substrate-binding protein, CUT1 family</fullName>
    </submittedName>
</protein>
<dbReference type="AlphaFoldDB" id="A0A1I1C1I7"/>
<keyword evidence="3" id="KW-1185">Reference proteome</keyword>
<dbReference type="CDD" id="cd13585">
    <property type="entry name" value="PBP2_TMBP_like"/>
    <property type="match status" value="1"/>
</dbReference>
<dbReference type="InterPro" id="IPR006059">
    <property type="entry name" value="SBP"/>
</dbReference>
<feature type="signal peptide" evidence="1">
    <location>
        <begin position="1"/>
        <end position="30"/>
    </location>
</feature>
<reference evidence="3" key="1">
    <citation type="submission" date="2016-10" db="EMBL/GenBank/DDBJ databases">
        <authorList>
            <person name="Varghese N."/>
            <person name="Submissions S."/>
        </authorList>
    </citation>
    <scope>NUCLEOTIDE SEQUENCE [LARGE SCALE GENOMIC DNA]</scope>
    <source>
        <strain evidence="3">CGMCC 4.3568</strain>
    </source>
</reference>
<dbReference type="PANTHER" id="PTHR43649">
    <property type="entry name" value="ARABINOSE-BINDING PROTEIN-RELATED"/>
    <property type="match status" value="1"/>
</dbReference>
<accession>A0A1I1C1I7</accession>
<feature type="chain" id="PRO_5017395062" evidence="1">
    <location>
        <begin position="31"/>
        <end position="462"/>
    </location>
</feature>
<evidence type="ECO:0000313" key="3">
    <source>
        <dbReference type="Proteomes" id="UP000243799"/>
    </source>
</evidence>
<dbReference type="Proteomes" id="UP000243799">
    <property type="component" value="Unassembled WGS sequence"/>
</dbReference>
<proteinExistence type="predicted"/>
<keyword evidence="1" id="KW-0732">Signal</keyword>
<dbReference type="OrthoDB" id="9780991at2"/>
<organism evidence="2 3">
    <name type="scientific">Amycolatopsis marina</name>
    <dbReference type="NCBI Taxonomy" id="490629"/>
    <lineage>
        <taxon>Bacteria</taxon>
        <taxon>Bacillati</taxon>
        <taxon>Actinomycetota</taxon>
        <taxon>Actinomycetes</taxon>
        <taxon>Pseudonocardiales</taxon>
        <taxon>Pseudonocardiaceae</taxon>
        <taxon>Amycolatopsis</taxon>
    </lineage>
</organism>
<name>A0A1I1C1I7_9PSEU</name>
<sequence length="462" mass="50802">MSRYGLRGRFRRRSWVAIALSLTATMLAGACGGGFEPEDLEHSIQSGPVDELGLVQGKPYDGAHVRLLICCNTTAQFMALRERTKTEFTPRTGITVEWANIPYDSYLQKIVAESAIGGGTYDLVAWPDAYGASAKIGLQRLDGALNKAGRSIADYPPPFQQAAAAGEEGSVYGLPFRGFSYNLFYRKDRYAQLGLQPPETWDEYSEQLAELKRTGSRHPLAGQYGRGSGQNLYTWLSMLWSNGADVFDAQGTPAFTSPEAVEATEKYVSLIRDGYSPPESANWNETDATQSFEQNAANTVLTWSWQIDDFTDPEKTSPEVANNLGVAPLPGWAGKPTITYGYTWLMGILNTSKQQGPAWEYLKWLSHPSVERAIALDKSDPAAATSVVVHTENMLDEQVNDANFGMPRLQESSLRGGRTIPMTINWPQIQDELEVAINKMAHGANVRATLNEAAANVRALER</sequence>
<dbReference type="STRING" id="490629.SAMN05216266_11982"/>
<dbReference type="Gene3D" id="3.40.190.10">
    <property type="entry name" value="Periplasmic binding protein-like II"/>
    <property type="match status" value="2"/>
</dbReference>
<evidence type="ECO:0000313" key="2">
    <source>
        <dbReference type="EMBL" id="SFB55982.1"/>
    </source>
</evidence>
<gene>
    <name evidence="2" type="ORF">SAMN05216266_11982</name>
</gene>
<dbReference type="Pfam" id="PF01547">
    <property type="entry name" value="SBP_bac_1"/>
    <property type="match status" value="1"/>
</dbReference>
<dbReference type="SUPFAM" id="SSF53850">
    <property type="entry name" value="Periplasmic binding protein-like II"/>
    <property type="match status" value="1"/>
</dbReference>
<dbReference type="PROSITE" id="PS51257">
    <property type="entry name" value="PROKAR_LIPOPROTEIN"/>
    <property type="match status" value="1"/>
</dbReference>
<dbReference type="RefSeq" id="WP_091676653.1">
    <property type="nucleotide sequence ID" value="NZ_FOKG01000019.1"/>
</dbReference>
<dbReference type="PANTHER" id="PTHR43649:SF12">
    <property type="entry name" value="DIACETYLCHITOBIOSE BINDING PROTEIN DASA"/>
    <property type="match status" value="1"/>
</dbReference>
<evidence type="ECO:0000256" key="1">
    <source>
        <dbReference type="SAM" id="SignalP"/>
    </source>
</evidence>
<dbReference type="InterPro" id="IPR050490">
    <property type="entry name" value="Bact_solute-bd_prot1"/>
</dbReference>
<dbReference type="EMBL" id="FOKG01000019">
    <property type="protein sequence ID" value="SFB55982.1"/>
    <property type="molecule type" value="Genomic_DNA"/>
</dbReference>